<dbReference type="GO" id="GO:0006310">
    <property type="term" value="P:DNA recombination"/>
    <property type="evidence" value="ECO:0007669"/>
    <property type="project" value="UniProtKB-KW"/>
</dbReference>
<dbReference type="SUPFAM" id="SSF56349">
    <property type="entry name" value="DNA breaking-rejoining enzymes"/>
    <property type="match status" value="1"/>
</dbReference>
<accession>A0A1M6P4V7</accession>
<evidence type="ECO:0000259" key="2">
    <source>
        <dbReference type="PROSITE" id="PS51898"/>
    </source>
</evidence>
<evidence type="ECO:0000313" key="4">
    <source>
        <dbReference type="Proteomes" id="UP000184512"/>
    </source>
</evidence>
<organism evidence="3 4">
    <name type="scientific">Tessaracoccus bendigoensis DSM 12906</name>
    <dbReference type="NCBI Taxonomy" id="1123357"/>
    <lineage>
        <taxon>Bacteria</taxon>
        <taxon>Bacillati</taxon>
        <taxon>Actinomycetota</taxon>
        <taxon>Actinomycetes</taxon>
        <taxon>Propionibacteriales</taxon>
        <taxon>Propionibacteriaceae</taxon>
        <taxon>Tessaracoccus</taxon>
    </lineage>
</organism>
<evidence type="ECO:0000256" key="1">
    <source>
        <dbReference type="ARBA" id="ARBA00023172"/>
    </source>
</evidence>
<gene>
    <name evidence="3" type="ORF">SAMN02745244_03774</name>
</gene>
<keyword evidence="1" id="KW-0233">DNA recombination</keyword>
<evidence type="ECO:0000313" key="3">
    <source>
        <dbReference type="EMBL" id="SHK02926.1"/>
    </source>
</evidence>
<dbReference type="EMBL" id="FQZG01000149">
    <property type="protein sequence ID" value="SHK02926.1"/>
    <property type="molecule type" value="Genomic_DNA"/>
</dbReference>
<dbReference type="GO" id="GO:0015074">
    <property type="term" value="P:DNA integration"/>
    <property type="evidence" value="ECO:0007669"/>
    <property type="project" value="InterPro"/>
</dbReference>
<dbReference type="PROSITE" id="PS51898">
    <property type="entry name" value="TYR_RECOMBINASE"/>
    <property type="match status" value="1"/>
</dbReference>
<dbReference type="InterPro" id="IPR011010">
    <property type="entry name" value="DNA_brk_join_enz"/>
</dbReference>
<dbReference type="STRING" id="1123357.SAMN02745244_03774"/>
<name>A0A1M6P4V7_9ACTN</name>
<dbReference type="InterPro" id="IPR002104">
    <property type="entry name" value="Integrase_catalytic"/>
</dbReference>
<feature type="domain" description="Tyr recombinase" evidence="2">
    <location>
        <begin position="52"/>
        <end position="251"/>
    </location>
</feature>
<dbReference type="OrthoDB" id="4137935at2"/>
<dbReference type="InterPro" id="IPR050090">
    <property type="entry name" value="Tyrosine_recombinase_XerCD"/>
</dbReference>
<dbReference type="PANTHER" id="PTHR30349:SF64">
    <property type="entry name" value="PROPHAGE INTEGRASE INTD-RELATED"/>
    <property type="match status" value="1"/>
</dbReference>
<dbReference type="InterPro" id="IPR013762">
    <property type="entry name" value="Integrase-like_cat_sf"/>
</dbReference>
<reference evidence="3 4" key="1">
    <citation type="submission" date="2016-11" db="EMBL/GenBank/DDBJ databases">
        <authorList>
            <person name="Jaros S."/>
            <person name="Januszkiewicz K."/>
            <person name="Wedrychowicz H."/>
        </authorList>
    </citation>
    <scope>NUCLEOTIDE SEQUENCE [LARGE SCALE GENOMIC DNA]</scope>
    <source>
        <strain evidence="3 4">DSM 12906</strain>
    </source>
</reference>
<proteinExistence type="predicted"/>
<dbReference type="Gene3D" id="1.10.443.10">
    <property type="entry name" value="Intergrase catalytic core"/>
    <property type="match status" value="1"/>
</dbReference>
<keyword evidence="4" id="KW-1185">Reference proteome</keyword>
<dbReference type="PANTHER" id="PTHR30349">
    <property type="entry name" value="PHAGE INTEGRASE-RELATED"/>
    <property type="match status" value="1"/>
</dbReference>
<protein>
    <submittedName>
        <fullName evidence="3">Site-specific recombinase XerD</fullName>
    </submittedName>
</protein>
<sequence>MVTWARGDGGLAHSYQRQRLAAVRGLARHCHAIGLDVEVPAANALRGGRDRRRPHIYTQDEVDALISCCRKVFTPPLVQATMAHIIALLAVTGMRIGEVLRLSVRDVDPGEGSVLIRANKHGPDRLVPLHSSTIAALAEYENSPARLAAGPQPDGPLFVTVKGTGYKRVTIDAYFHRLRDAADFTWNGPAPTLHDLRHTFATRQMIRSYTGDGADPAATLSLLATWLGHSDPSHTYWYVEAVPELLALAAHRTTTLTME</sequence>
<dbReference type="AlphaFoldDB" id="A0A1M6P4V7"/>
<dbReference type="Pfam" id="PF00589">
    <property type="entry name" value="Phage_integrase"/>
    <property type="match status" value="1"/>
</dbReference>
<dbReference type="GO" id="GO:0003677">
    <property type="term" value="F:DNA binding"/>
    <property type="evidence" value="ECO:0007669"/>
    <property type="project" value="InterPro"/>
</dbReference>
<dbReference type="Proteomes" id="UP000184512">
    <property type="component" value="Unassembled WGS sequence"/>
</dbReference>